<keyword evidence="1 5" id="KW-0489">Methyltransferase</keyword>
<dbReference type="InterPro" id="IPR002941">
    <property type="entry name" value="DNA_methylase_N4/N6"/>
</dbReference>
<dbReference type="GO" id="GO:0003677">
    <property type="term" value="F:DNA binding"/>
    <property type="evidence" value="ECO:0007669"/>
    <property type="project" value="InterPro"/>
</dbReference>
<name>A0A6M3JV25_9ZZZZ</name>
<dbReference type="NCBIfam" id="TIGR00180">
    <property type="entry name" value="parB_part"/>
    <property type="match status" value="1"/>
</dbReference>
<dbReference type="Pfam" id="PF01555">
    <property type="entry name" value="N6_N4_Mtase"/>
    <property type="match status" value="1"/>
</dbReference>
<keyword evidence="3" id="KW-0949">S-adenosyl-L-methionine</keyword>
<evidence type="ECO:0000256" key="2">
    <source>
        <dbReference type="ARBA" id="ARBA00022679"/>
    </source>
</evidence>
<dbReference type="SMART" id="SM00470">
    <property type="entry name" value="ParB"/>
    <property type="match status" value="1"/>
</dbReference>
<dbReference type="InterPro" id="IPR036086">
    <property type="entry name" value="ParB/Sulfiredoxin_sf"/>
</dbReference>
<dbReference type="SUPFAM" id="SSF110849">
    <property type="entry name" value="ParB/Sulfiredoxin"/>
    <property type="match status" value="1"/>
</dbReference>
<dbReference type="AlphaFoldDB" id="A0A6M3JV25"/>
<sequence length="454" mass="51955">MELKIIPISSITCGERFRLDYGDINSLIESIKKEGIIQPLAVKQTSPDTYHLLAGGRRFQACTKASITDIPVRIYPETITPLEMRSIELMENICRKDLTWEESINLKNEINELQIEIHGRKKSTAVDAEGWSERDTAELLGMSNTSVSADINLANALKVFPELKKATNKNEAMKMLRKLQVDVIQEEISKRLMEKRARTPIEQQLLDLSNRYIVKDFFEGIREVPDHSIDLVEMDPPYGIALQDVKKHDNIDIQLHTQYNEVPAEEYLVFMSRVIRECYRVMSENSWLIVWYAMEPWAETIYHLINNAGFHTRRLPGIWVKGEGQLQCMQPNIYLASGFEPFFYATKGRPTIVKQGRSNVFHFKPVQNQYKCHPTERPVELTQEILSVFGWEGARVLVPFLGSGNTLLSASNLGMQAFGFDLVNEYKASYIVRVHEGRPGQYKSYGGGSNEVPF</sequence>
<dbReference type="SUPFAM" id="SSF53335">
    <property type="entry name" value="S-adenosyl-L-methionine-dependent methyltransferases"/>
    <property type="match status" value="1"/>
</dbReference>
<feature type="domain" description="ParB-like N-terminal" evidence="4">
    <location>
        <begin position="4"/>
        <end position="93"/>
    </location>
</feature>
<organism evidence="5">
    <name type="scientific">viral metagenome</name>
    <dbReference type="NCBI Taxonomy" id="1070528"/>
    <lineage>
        <taxon>unclassified sequences</taxon>
        <taxon>metagenomes</taxon>
        <taxon>organismal metagenomes</taxon>
    </lineage>
</organism>
<dbReference type="PRINTS" id="PR00506">
    <property type="entry name" value="D21N6MTFRASE"/>
</dbReference>
<dbReference type="PANTHER" id="PTHR33375">
    <property type="entry name" value="CHROMOSOME-PARTITIONING PROTEIN PARB-RELATED"/>
    <property type="match status" value="1"/>
</dbReference>
<reference evidence="5" key="1">
    <citation type="submission" date="2020-03" db="EMBL/GenBank/DDBJ databases">
        <title>The deep terrestrial virosphere.</title>
        <authorList>
            <person name="Holmfeldt K."/>
            <person name="Nilsson E."/>
            <person name="Simone D."/>
            <person name="Lopez-Fernandez M."/>
            <person name="Wu X."/>
            <person name="de Brujin I."/>
            <person name="Lundin D."/>
            <person name="Andersson A."/>
            <person name="Bertilsson S."/>
            <person name="Dopson M."/>
        </authorList>
    </citation>
    <scope>NUCLEOTIDE SEQUENCE</scope>
    <source>
        <strain evidence="5">MM415A02151</strain>
    </source>
</reference>
<protein>
    <submittedName>
        <fullName evidence="5">Putative methyltransferase</fullName>
    </submittedName>
</protein>
<evidence type="ECO:0000256" key="3">
    <source>
        <dbReference type="ARBA" id="ARBA00022691"/>
    </source>
</evidence>
<dbReference type="InterPro" id="IPR003115">
    <property type="entry name" value="ParB_N"/>
</dbReference>
<dbReference type="InterPro" id="IPR004437">
    <property type="entry name" value="ParB/RepB/Spo0J"/>
</dbReference>
<proteinExistence type="predicted"/>
<keyword evidence="2 5" id="KW-0808">Transferase</keyword>
<dbReference type="InterPro" id="IPR002295">
    <property type="entry name" value="N4/N6-MTase_EcoPI_Mod-like"/>
</dbReference>
<dbReference type="EMBL" id="MT142064">
    <property type="protein sequence ID" value="QJA73959.1"/>
    <property type="molecule type" value="Genomic_DNA"/>
</dbReference>
<evidence type="ECO:0000259" key="4">
    <source>
        <dbReference type="SMART" id="SM00470"/>
    </source>
</evidence>
<dbReference type="Gene3D" id="3.40.50.150">
    <property type="entry name" value="Vaccinia Virus protein VP39"/>
    <property type="match status" value="1"/>
</dbReference>
<dbReference type="Pfam" id="PF02195">
    <property type="entry name" value="ParB_N"/>
    <property type="match status" value="1"/>
</dbReference>
<dbReference type="GO" id="GO:0008170">
    <property type="term" value="F:N-methyltransferase activity"/>
    <property type="evidence" value="ECO:0007669"/>
    <property type="project" value="InterPro"/>
</dbReference>
<dbReference type="PANTHER" id="PTHR33375:SF1">
    <property type="entry name" value="CHROMOSOME-PARTITIONING PROTEIN PARB-RELATED"/>
    <property type="match status" value="1"/>
</dbReference>
<evidence type="ECO:0000256" key="1">
    <source>
        <dbReference type="ARBA" id="ARBA00022603"/>
    </source>
</evidence>
<dbReference type="InterPro" id="IPR029063">
    <property type="entry name" value="SAM-dependent_MTases_sf"/>
</dbReference>
<dbReference type="Gene3D" id="3.90.1530.10">
    <property type="entry name" value="Conserved hypothetical protein from pyrococcus furiosus pfu- 392566-001, ParB domain"/>
    <property type="match status" value="1"/>
</dbReference>
<dbReference type="InterPro" id="IPR050336">
    <property type="entry name" value="Chromosome_partition/occlusion"/>
</dbReference>
<dbReference type="GO" id="GO:0005694">
    <property type="term" value="C:chromosome"/>
    <property type="evidence" value="ECO:0007669"/>
    <property type="project" value="TreeGrafter"/>
</dbReference>
<evidence type="ECO:0000313" key="5">
    <source>
        <dbReference type="EMBL" id="QJA73959.1"/>
    </source>
</evidence>
<accession>A0A6M3JV25</accession>
<dbReference type="GO" id="GO:0032259">
    <property type="term" value="P:methylation"/>
    <property type="evidence" value="ECO:0007669"/>
    <property type="project" value="UniProtKB-KW"/>
</dbReference>
<dbReference type="GO" id="GO:0007059">
    <property type="term" value="P:chromosome segregation"/>
    <property type="evidence" value="ECO:0007669"/>
    <property type="project" value="TreeGrafter"/>
</dbReference>
<gene>
    <name evidence="5" type="ORF">MM415A02151_0007</name>
</gene>